<dbReference type="GO" id="GO:0004222">
    <property type="term" value="F:metalloendopeptidase activity"/>
    <property type="evidence" value="ECO:0007669"/>
    <property type="project" value="InterPro"/>
</dbReference>
<dbReference type="Pfam" id="PF01435">
    <property type="entry name" value="Peptidase_M48"/>
    <property type="match status" value="1"/>
</dbReference>
<feature type="transmembrane region" description="Helical" evidence="7">
    <location>
        <begin position="101"/>
        <end position="125"/>
    </location>
</feature>
<keyword evidence="4 6" id="KW-0862">Zinc</keyword>
<dbReference type="PANTHER" id="PTHR10120">
    <property type="entry name" value="CAAX PRENYL PROTEASE 1"/>
    <property type="match status" value="1"/>
</dbReference>
<keyword evidence="11" id="KW-1185">Reference proteome</keyword>
<feature type="domain" description="CAAX prenyl protease 1 N-terminal" evidence="9">
    <location>
        <begin position="83"/>
        <end position="205"/>
    </location>
</feature>
<dbReference type="EC" id="3.4.24.84" evidence="10"/>
<evidence type="ECO:0000313" key="10">
    <source>
        <dbReference type="EMBL" id="NYD30296.1"/>
    </source>
</evidence>
<evidence type="ECO:0000256" key="5">
    <source>
        <dbReference type="ARBA" id="ARBA00023049"/>
    </source>
</evidence>
<accession>A0A852RLX7</accession>
<proteinExistence type="inferred from homology"/>
<keyword evidence="7" id="KW-0472">Membrane</keyword>
<feature type="transmembrane region" description="Helical" evidence="7">
    <location>
        <begin position="176"/>
        <end position="199"/>
    </location>
</feature>
<feature type="transmembrane region" description="Helical" evidence="7">
    <location>
        <begin position="151"/>
        <end position="169"/>
    </location>
</feature>
<evidence type="ECO:0000313" key="11">
    <source>
        <dbReference type="Proteomes" id="UP000582231"/>
    </source>
</evidence>
<gene>
    <name evidence="10" type="ORF">BJ958_001842</name>
</gene>
<feature type="transmembrane region" description="Helical" evidence="7">
    <location>
        <begin position="12"/>
        <end position="34"/>
    </location>
</feature>
<dbReference type="GO" id="GO:0006508">
    <property type="term" value="P:proteolysis"/>
    <property type="evidence" value="ECO:0007669"/>
    <property type="project" value="UniProtKB-KW"/>
</dbReference>
<organism evidence="10 11">
    <name type="scientific">Nocardioides kongjuensis</name>
    <dbReference type="NCBI Taxonomy" id="349522"/>
    <lineage>
        <taxon>Bacteria</taxon>
        <taxon>Bacillati</taxon>
        <taxon>Actinomycetota</taxon>
        <taxon>Actinomycetes</taxon>
        <taxon>Propionibacteriales</taxon>
        <taxon>Nocardioidaceae</taxon>
        <taxon>Nocardioides</taxon>
    </lineage>
</organism>
<dbReference type="AlphaFoldDB" id="A0A852RLX7"/>
<comment type="cofactor">
    <cofactor evidence="6">
        <name>Zn(2+)</name>
        <dbReference type="ChEBI" id="CHEBI:29105"/>
    </cofactor>
    <text evidence="6">Binds 1 zinc ion per subunit.</text>
</comment>
<dbReference type="InterPro" id="IPR032456">
    <property type="entry name" value="Peptidase_M48_N"/>
</dbReference>
<feature type="transmembrane region" description="Helical" evidence="7">
    <location>
        <begin position="68"/>
        <end position="89"/>
    </location>
</feature>
<keyword evidence="1 6" id="KW-0645">Protease</keyword>
<evidence type="ECO:0000256" key="7">
    <source>
        <dbReference type="SAM" id="Phobius"/>
    </source>
</evidence>
<dbReference type="Proteomes" id="UP000582231">
    <property type="component" value="Unassembled WGS sequence"/>
</dbReference>
<evidence type="ECO:0000259" key="8">
    <source>
        <dbReference type="Pfam" id="PF01435"/>
    </source>
</evidence>
<feature type="transmembrane region" description="Helical" evidence="7">
    <location>
        <begin position="289"/>
        <end position="311"/>
    </location>
</feature>
<keyword evidence="3 6" id="KW-0378">Hydrolase</keyword>
<evidence type="ECO:0000259" key="9">
    <source>
        <dbReference type="Pfam" id="PF16491"/>
    </source>
</evidence>
<reference evidence="10 11" key="1">
    <citation type="submission" date="2020-07" db="EMBL/GenBank/DDBJ databases">
        <title>Sequencing the genomes of 1000 actinobacteria strains.</title>
        <authorList>
            <person name="Klenk H.-P."/>
        </authorList>
    </citation>
    <scope>NUCLEOTIDE SEQUENCE [LARGE SCALE GENOMIC DNA]</scope>
    <source>
        <strain evidence="10 11">DSM 19082</strain>
    </source>
</reference>
<evidence type="ECO:0000256" key="3">
    <source>
        <dbReference type="ARBA" id="ARBA00022801"/>
    </source>
</evidence>
<dbReference type="GO" id="GO:0046872">
    <property type="term" value="F:metal ion binding"/>
    <property type="evidence" value="ECO:0007669"/>
    <property type="project" value="UniProtKB-KW"/>
</dbReference>
<feature type="domain" description="Peptidase M48" evidence="8">
    <location>
        <begin position="211"/>
        <end position="410"/>
    </location>
</feature>
<dbReference type="InterPro" id="IPR001915">
    <property type="entry name" value="Peptidase_M48"/>
</dbReference>
<dbReference type="RefSeq" id="WP_273542056.1">
    <property type="nucleotide sequence ID" value="NZ_BAABEF010000001.1"/>
</dbReference>
<comment type="similarity">
    <text evidence="6">Belongs to the peptidase M48 family.</text>
</comment>
<sequence length="422" mass="44885">MVVDDRSAVRRVALGTVLVGAAAFVLVAVGRVPWHPVPGGLPDPVTASSVFTRAQIDRGEHYALWGRIWSWSRLAVSLAVAAWLGFGPAGRRWAARLRGWWWVRVVVVVAGLTLVGELVTLPFGIALRRLGLHEGLVAGTWAEWGADQAKGYLVTVISTSIAVAALVACTRRLPRLWPAVAALAAAVLVVLGSFAYPLVVEPVFNDFESLPAGQLRSEVLALADAEGVHVDDVLVADASRRTTTLNAYVSGFGNSRRVVLYDNLVSGTPTDETLSVVAHELAHAKYDDVLTGTLLGAAGAALGVGLLGFLLSVPRRERAGEGTVGGDEVSVVPRVLALVAIATFLAAPVQNGVSRLIETRADQTALEVTNAPQAFVDLQRRLALRSHADPTPPAWSQWWFGSHPTALQRIGLANQFQARATD</sequence>
<keyword evidence="7" id="KW-0812">Transmembrane</keyword>
<evidence type="ECO:0000256" key="6">
    <source>
        <dbReference type="RuleBase" id="RU003983"/>
    </source>
</evidence>
<evidence type="ECO:0000256" key="1">
    <source>
        <dbReference type="ARBA" id="ARBA00022670"/>
    </source>
</evidence>
<evidence type="ECO:0000256" key="4">
    <source>
        <dbReference type="ARBA" id="ARBA00022833"/>
    </source>
</evidence>
<evidence type="ECO:0000256" key="2">
    <source>
        <dbReference type="ARBA" id="ARBA00022723"/>
    </source>
</evidence>
<dbReference type="Pfam" id="PF16491">
    <property type="entry name" value="Peptidase_M48_N"/>
    <property type="match status" value="1"/>
</dbReference>
<dbReference type="Gene3D" id="3.30.2010.10">
    <property type="entry name" value="Metalloproteases ('zincins'), catalytic domain"/>
    <property type="match status" value="1"/>
</dbReference>
<name>A0A852RLX7_9ACTN</name>
<keyword evidence="5 6" id="KW-0482">Metalloprotease</keyword>
<keyword evidence="7" id="KW-1133">Transmembrane helix</keyword>
<comment type="caution">
    <text evidence="10">The sequence shown here is derived from an EMBL/GenBank/DDBJ whole genome shotgun (WGS) entry which is preliminary data.</text>
</comment>
<dbReference type="EMBL" id="JACCBF010000001">
    <property type="protein sequence ID" value="NYD30296.1"/>
    <property type="molecule type" value="Genomic_DNA"/>
</dbReference>
<keyword evidence="2" id="KW-0479">Metal-binding</keyword>
<protein>
    <submittedName>
        <fullName evidence="10">STE24 endopeptidase</fullName>
        <ecNumber evidence="10">3.4.24.84</ecNumber>
    </submittedName>
</protein>